<sequence length="223" mass="25008">MRAFYPLLLFTLVTNAAPAVVTEIVTEIAQATPEPRVGVQAQAAPQNNHNNHNNNNHNNNSNNSKNTKAEHKESAQKSKPAAAAKEEKYFHEPGWDAESGHYDARYFRGKVAYAQHGPALRRLVRAYLATAAGLGAETWLAHGTLLGWWWNGRVMPWDYDLDVQVSAATLAFLADRYNQSSHEYEYEAEEGEVVVTVLDTAESQIETESKSEAGGEWWWEKHE</sequence>
<comment type="caution">
    <text evidence="1">The sequence shown here is derived from an EMBL/GenBank/DDBJ whole genome shotgun (WGS) entry which is preliminary data.</text>
</comment>
<protein>
    <submittedName>
        <fullName evidence="1">Uncharacterized protein</fullName>
    </submittedName>
</protein>
<dbReference type="EMBL" id="JAPESX010000370">
    <property type="protein sequence ID" value="KAJ8121654.1"/>
    <property type="molecule type" value="Genomic_DNA"/>
</dbReference>
<reference evidence="1" key="1">
    <citation type="submission" date="2022-11" db="EMBL/GenBank/DDBJ databases">
        <title>Genome Sequence of Nemania bipapillata.</title>
        <authorList>
            <person name="Buettner E."/>
        </authorList>
    </citation>
    <scope>NUCLEOTIDE SEQUENCE</scope>
    <source>
        <strain evidence="1">CP14</strain>
    </source>
</reference>
<evidence type="ECO:0000313" key="2">
    <source>
        <dbReference type="Proteomes" id="UP001153334"/>
    </source>
</evidence>
<keyword evidence="2" id="KW-1185">Reference proteome</keyword>
<evidence type="ECO:0000313" key="1">
    <source>
        <dbReference type="EMBL" id="KAJ8121654.1"/>
    </source>
</evidence>
<gene>
    <name evidence="1" type="ORF">ONZ43_g1946</name>
</gene>
<name>A0ACC2J2G9_9PEZI</name>
<organism evidence="1 2">
    <name type="scientific">Nemania bipapillata</name>
    <dbReference type="NCBI Taxonomy" id="110536"/>
    <lineage>
        <taxon>Eukaryota</taxon>
        <taxon>Fungi</taxon>
        <taxon>Dikarya</taxon>
        <taxon>Ascomycota</taxon>
        <taxon>Pezizomycotina</taxon>
        <taxon>Sordariomycetes</taxon>
        <taxon>Xylariomycetidae</taxon>
        <taxon>Xylariales</taxon>
        <taxon>Xylariaceae</taxon>
        <taxon>Nemania</taxon>
    </lineage>
</organism>
<proteinExistence type="predicted"/>
<accession>A0ACC2J2G9</accession>
<dbReference type="Proteomes" id="UP001153334">
    <property type="component" value="Unassembled WGS sequence"/>
</dbReference>